<dbReference type="AlphaFoldDB" id="A0A9D7LPN8"/>
<accession>A0A9D7LPN8</accession>
<dbReference type="Proteomes" id="UP000808146">
    <property type="component" value="Unassembled WGS sequence"/>
</dbReference>
<feature type="signal peptide" evidence="1">
    <location>
        <begin position="1"/>
        <end position="27"/>
    </location>
</feature>
<evidence type="ECO:0008006" key="4">
    <source>
        <dbReference type="Google" id="ProtNLM"/>
    </source>
</evidence>
<protein>
    <recommendedName>
        <fullName evidence="4">Outer membrane protein beta-barrel domain-containing protein</fullName>
    </recommendedName>
</protein>
<comment type="caution">
    <text evidence="2">The sequence shown here is derived from an EMBL/GenBank/DDBJ whole genome shotgun (WGS) entry which is preliminary data.</text>
</comment>
<evidence type="ECO:0000313" key="2">
    <source>
        <dbReference type="EMBL" id="MBK8891685.1"/>
    </source>
</evidence>
<evidence type="ECO:0000313" key="3">
    <source>
        <dbReference type="Proteomes" id="UP000808146"/>
    </source>
</evidence>
<dbReference type="EMBL" id="JADKBR010000019">
    <property type="protein sequence ID" value="MBK8891685.1"/>
    <property type="molecule type" value="Genomic_DNA"/>
</dbReference>
<feature type="chain" id="PRO_5038350877" description="Outer membrane protein beta-barrel domain-containing protein" evidence="1">
    <location>
        <begin position="28"/>
        <end position="279"/>
    </location>
</feature>
<gene>
    <name evidence="2" type="ORF">IPN75_15575</name>
</gene>
<organism evidence="2 3">
    <name type="scientific">Candidatus Dechloromonas phosphorivorans</name>
    <dbReference type="NCBI Taxonomy" id="2899244"/>
    <lineage>
        <taxon>Bacteria</taxon>
        <taxon>Pseudomonadati</taxon>
        <taxon>Pseudomonadota</taxon>
        <taxon>Betaproteobacteria</taxon>
        <taxon>Rhodocyclales</taxon>
        <taxon>Azonexaceae</taxon>
        <taxon>Dechloromonas</taxon>
    </lineage>
</organism>
<evidence type="ECO:0000256" key="1">
    <source>
        <dbReference type="SAM" id="SignalP"/>
    </source>
</evidence>
<proteinExistence type="predicted"/>
<sequence>MKKSAFKITVAAATTVASLAVPMAATAQESAEGWKFSLMPYVWLPTIKTTLSFGSVAASRLDSEISVAPNDWLPHMDMAFLLAGEARYGKWLIAGDYVYLNLGNVSSHTNTHNFGPGPVQIVDTGSDTSLKTTIWSIVGGYAVVSTPAATVDLIAGVRYLGLKANSNWSLNAAVTGPNGNAVILPRSGSVSESGNVTAGIVGAKGRVKLGESNWFVPFYVDVGGGDSVTTWQAAAGIGYAYSWGDVRLDYRYLSFDRNGDKLIQGLDMGGLALGLNFVF</sequence>
<name>A0A9D7LPN8_9RHOO</name>
<keyword evidence="1" id="KW-0732">Signal</keyword>
<reference evidence="2" key="1">
    <citation type="submission" date="2020-10" db="EMBL/GenBank/DDBJ databases">
        <title>Connecting structure to function with the recovery of over 1000 high-quality activated sludge metagenome-assembled genomes encoding full-length rRNA genes using long-read sequencing.</title>
        <authorList>
            <person name="Singleton C.M."/>
            <person name="Petriglieri F."/>
            <person name="Kristensen J.M."/>
            <person name="Kirkegaard R.H."/>
            <person name="Michaelsen T.Y."/>
            <person name="Andersen M.H."/>
            <person name="Karst S.M."/>
            <person name="Dueholm M.S."/>
            <person name="Nielsen P.H."/>
            <person name="Albertsen M."/>
        </authorList>
    </citation>
    <scope>NUCLEOTIDE SEQUENCE</scope>
    <source>
        <strain evidence="2">OdNE_18-Q3-R46-58_BAT3C.305</strain>
    </source>
</reference>